<name>A0AAD7YMI3_MYTSE</name>
<evidence type="ECO:0000256" key="1">
    <source>
        <dbReference type="ARBA" id="ARBA00004184"/>
    </source>
</evidence>
<dbReference type="GO" id="GO:0005737">
    <property type="term" value="C:cytoplasm"/>
    <property type="evidence" value="ECO:0007669"/>
    <property type="project" value="TreeGrafter"/>
</dbReference>
<dbReference type="InterPro" id="IPR019453">
    <property type="entry name" value="VPS39/TGFA1_Znf"/>
</dbReference>
<evidence type="ECO:0008006" key="9">
    <source>
        <dbReference type="Google" id="ProtNLM"/>
    </source>
</evidence>
<keyword evidence="8" id="KW-1185">Reference proteome</keyword>
<dbReference type="GO" id="GO:0012505">
    <property type="term" value="C:endomembrane system"/>
    <property type="evidence" value="ECO:0007669"/>
    <property type="project" value="UniProtKB-SubCell"/>
</dbReference>
<dbReference type="Pfam" id="PF10367">
    <property type="entry name" value="zf-Vps39_C"/>
    <property type="match status" value="1"/>
</dbReference>
<comment type="caution">
    <text evidence="7">The sequence shown here is derived from an EMBL/GenBank/DDBJ whole genome shotgun (WGS) entry which is preliminary data.</text>
</comment>
<accession>A0AAD7YMI3</accession>
<dbReference type="Pfam" id="PF10366">
    <property type="entry name" value="Vps39_1"/>
    <property type="match status" value="1"/>
</dbReference>
<dbReference type="GO" id="GO:0006886">
    <property type="term" value="P:intracellular protein transport"/>
    <property type="evidence" value="ECO:0007669"/>
    <property type="project" value="UniProtKB-UniRule"/>
</dbReference>
<evidence type="ECO:0000256" key="3">
    <source>
        <dbReference type="ARBA" id="ARBA00038201"/>
    </source>
</evidence>
<evidence type="ECO:0000256" key="4">
    <source>
        <dbReference type="PROSITE-ProRule" id="PRU01006"/>
    </source>
</evidence>
<dbReference type="InterPro" id="IPR019452">
    <property type="entry name" value="VPS39/TGF_beta_rcpt-assoc_1"/>
</dbReference>
<proteinExistence type="inferred from homology"/>
<organism evidence="7 8">
    <name type="scientific">Mythimna separata</name>
    <name type="common">Oriental armyworm</name>
    <name type="synonym">Pseudaletia separata</name>
    <dbReference type="NCBI Taxonomy" id="271217"/>
    <lineage>
        <taxon>Eukaryota</taxon>
        <taxon>Metazoa</taxon>
        <taxon>Ecdysozoa</taxon>
        <taxon>Arthropoda</taxon>
        <taxon>Hexapoda</taxon>
        <taxon>Insecta</taxon>
        <taxon>Pterygota</taxon>
        <taxon>Neoptera</taxon>
        <taxon>Endopterygota</taxon>
        <taxon>Lepidoptera</taxon>
        <taxon>Glossata</taxon>
        <taxon>Ditrysia</taxon>
        <taxon>Noctuoidea</taxon>
        <taxon>Noctuidae</taxon>
        <taxon>Noctuinae</taxon>
        <taxon>Hadenini</taxon>
        <taxon>Mythimna</taxon>
    </lineage>
</organism>
<sequence>MFRTKIKKREAEIIKIMNSLADCTPEEKEQKIISIQVLYALELFDNKQYSQCIKEFTKLKKDPAEVIKLFPELDSDDKEKTKKMAGKDLHSAMIALIPYLKQVKANILNKSGQEESTTHTQQLELIDTTLLKCYLLINAEVSPLLRNSNHCRVEEVEPVLLQHRKHRDLLILFQNKGLHLKALQLLYQLKEQAKEQDTNLDIYQETMKYLKKLGAEHINLIFKFSDWILKEYPEQGLKIFTEENEEAKNLPRREIYNFLNDEHESLVIPYLEHIIHSWNDATTIFHNALIEKYREEITDKKAQLSETEVQHIRLKLLAFLETSAHYTPETVAVHFPTDCLFEERAIIYGKLERHEQALAILVLLLGDVDKALRYCDNVGATPNSDGPDVYVILMKILINPEQSSALIGKALADVPKHPDTAVPDLEKALIILDKYANHISPLKALKVLPDSVPLDRLKQFLESAMDGQLMMKRRMQVAKGLWYAEQVQTEELEQFYKSKNVVINDDCVCPVCKKRFANQCALVRYPNGKIVHFNCRLDKY</sequence>
<evidence type="ECO:0000313" key="8">
    <source>
        <dbReference type="Proteomes" id="UP001231518"/>
    </source>
</evidence>
<dbReference type="InterPro" id="IPR000547">
    <property type="entry name" value="Clathrin_H-chain/VPS_repeat"/>
</dbReference>
<dbReference type="AlphaFoldDB" id="A0AAD7YMI3"/>
<dbReference type="GO" id="GO:0006914">
    <property type="term" value="P:autophagy"/>
    <property type="evidence" value="ECO:0007669"/>
    <property type="project" value="TreeGrafter"/>
</dbReference>
<dbReference type="InterPro" id="IPR032914">
    <property type="entry name" value="Vam6/VPS39/TRAP1"/>
</dbReference>
<dbReference type="Proteomes" id="UP001231518">
    <property type="component" value="Chromosome 3"/>
</dbReference>
<dbReference type="PROSITE" id="PS50236">
    <property type="entry name" value="CHCR"/>
    <property type="match status" value="1"/>
</dbReference>
<evidence type="ECO:0000313" key="7">
    <source>
        <dbReference type="EMBL" id="KAJ8720249.1"/>
    </source>
</evidence>
<feature type="domain" description="Vacuolar sorting protein 39/Transforming growth factor beta receptor-associated" evidence="5">
    <location>
        <begin position="126"/>
        <end position="229"/>
    </location>
</feature>
<evidence type="ECO:0000259" key="5">
    <source>
        <dbReference type="Pfam" id="PF10366"/>
    </source>
</evidence>
<dbReference type="PANTHER" id="PTHR12894">
    <property type="entry name" value="CNH DOMAIN CONTAINING"/>
    <property type="match status" value="1"/>
</dbReference>
<comment type="subcellular location">
    <subcellularLocation>
        <location evidence="1">Endomembrane system</location>
        <topology evidence="1">Peripheral membrane protein</topology>
    </subcellularLocation>
</comment>
<feature type="repeat" description="CHCR" evidence="4">
    <location>
        <begin position="243"/>
        <end position="406"/>
    </location>
</feature>
<comment type="similarity">
    <text evidence="3">Belongs to the VAM6/VPS39 family.</text>
</comment>
<gene>
    <name evidence="7" type="ORF">PYW07_012292</name>
</gene>
<dbReference type="GO" id="GO:0016020">
    <property type="term" value="C:membrane"/>
    <property type="evidence" value="ECO:0007669"/>
    <property type="project" value="TreeGrafter"/>
</dbReference>
<reference evidence="7" key="1">
    <citation type="submission" date="2023-03" db="EMBL/GenBank/DDBJ databases">
        <title>Chromosome-level genomes of two armyworms, Mythimna separata and Mythimna loreyi, provide insights into the biosynthesis and reception of sex pheromones.</title>
        <authorList>
            <person name="Zhao H."/>
        </authorList>
    </citation>
    <scope>NUCLEOTIDE SEQUENCE</scope>
    <source>
        <strain evidence="7">BeijingLab</strain>
        <tissue evidence="7">Pupa</tissue>
    </source>
</reference>
<dbReference type="EMBL" id="JARGEI010000014">
    <property type="protein sequence ID" value="KAJ8720249.1"/>
    <property type="molecule type" value="Genomic_DNA"/>
</dbReference>
<dbReference type="PANTHER" id="PTHR12894:SF49">
    <property type="entry name" value="VAM6_VPS39-LIKE PROTEIN"/>
    <property type="match status" value="1"/>
</dbReference>
<protein>
    <recommendedName>
        <fullName evidence="9">Vam6/Vps39-like protein</fullName>
    </recommendedName>
</protein>
<evidence type="ECO:0000259" key="6">
    <source>
        <dbReference type="Pfam" id="PF10367"/>
    </source>
</evidence>
<dbReference type="GO" id="GO:0034058">
    <property type="term" value="P:endosomal vesicle fusion"/>
    <property type="evidence" value="ECO:0007669"/>
    <property type="project" value="TreeGrafter"/>
</dbReference>
<feature type="domain" description="Vacuolar sorting protein 39/Transforming growth factor beta receptor-associated zinc finger" evidence="6">
    <location>
        <begin position="498"/>
        <end position="535"/>
    </location>
</feature>
<evidence type="ECO:0000256" key="2">
    <source>
        <dbReference type="ARBA" id="ARBA00023136"/>
    </source>
</evidence>
<keyword evidence="2" id="KW-0472">Membrane</keyword>